<dbReference type="GO" id="GO:0016746">
    <property type="term" value="F:acyltransferase activity"/>
    <property type="evidence" value="ECO:0007669"/>
    <property type="project" value="UniProtKB-KW"/>
</dbReference>
<dbReference type="InterPro" id="IPR012147">
    <property type="entry name" value="P_Ac_Bu_trans"/>
</dbReference>
<protein>
    <submittedName>
        <fullName evidence="5">Bifunctional enoyl-CoA hydratase/phosphate acetyltransferase</fullName>
    </submittedName>
</protein>
<keyword evidence="6" id="KW-1185">Reference proteome</keyword>
<dbReference type="Pfam" id="PF01515">
    <property type="entry name" value="PTA_PTB"/>
    <property type="match status" value="1"/>
</dbReference>
<dbReference type="Gene3D" id="3.40.718.10">
    <property type="entry name" value="Isopropylmalate Dehydrogenase"/>
    <property type="match status" value="1"/>
</dbReference>
<dbReference type="PIRSF" id="PIRSF000428">
    <property type="entry name" value="P_Ac_trans"/>
    <property type="match status" value="1"/>
</dbReference>
<evidence type="ECO:0000313" key="5">
    <source>
        <dbReference type="EMBL" id="TYB81330.1"/>
    </source>
</evidence>
<evidence type="ECO:0000259" key="4">
    <source>
        <dbReference type="Pfam" id="PF01515"/>
    </source>
</evidence>
<reference evidence="5 6" key="1">
    <citation type="submission" date="2019-08" db="EMBL/GenBank/DDBJ databases">
        <title>Identification of a novel species of the genus Boseongicola.</title>
        <authorList>
            <person name="Zhang X.-Q."/>
        </authorList>
    </citation>
    <scope>NUCLEOTIDE SEQUENCE [LARGE SCALE GENOMIC DNA]</scope>
    <source>
        <strain evidence="5 6">HY14</strain>
    </source>
</reference>
<dbReference type="AlphaFoldDB" id="A0A5D0RI96"/>
<keyword evidence="3" id="KW-0012">Acyltransferase</keyword>
<comment type="similarity">
    <text evidence="1">Belongs to the phosphate acetyltransferase and butyryltransferase family.</text>
</comment>
<keyword evidence="2 5" id="KW-0808">Transferase</keyword>
<dbReference type="InterPro" id="IPR002505">
    <property type="entry name" value="PTA_PTB"/>
</dbReference>
<comment type="caution">
    <text evidence="5">The sequence shown here is derived from an EMBL/GenBank/DDBJ whole genome shotgun (WGS) entry which is preliminary data.</text>
</comment>
<dbReference type="PANTHER" id="PTHR43356">
    <property type="entry name" value="PHOSPHATE ACETYLTRANSFERASE"/>
    <property type="match status" value="1"/>
</dbReference>
<dbReference type="InterPro" id="IPR050500">
    <property type="entry name" value="Phos_Acetyltrans/Butyryltrans"/>
</dbReference>
<dbReference type="PANTHER" id="PTHR43356:SF2">
    <property type="entry name" value="PHOSPHATE ACETYLTRANSFERASE"/>
    <property type="match status" value="1"/>
</dbReference>
<evidence type="ECO:0000256" key="2">
    <source>
        <dbReference type="ARBA" id="ARBA00022679"/>
    </source>
</evidence>
<evidence type="ECO:0000256" key="1">
    <source>
        <dbReference type="ARBA" id="ARBA00005656"/>
    </source>
</evidence>
<organism evidence="5 6">
    <name type="scientific">Maritimibacter fusiformis</name>
    <dbReference type="NCBI Taxonomy" id="2603819"/>
    <lineage>
        <taxon>Bacteria</taxon>
        <taxon>Pseudomonadati</taxon>
        <taxon>Pseudomonadota</taxon>
        <taxon>Alphaproteobacteria</taxon>
        <taxon>Rhodobacterales</taxon>
        <taxon>Roseobacteraceae</taxon>
        <taxon>Maritimibacter</taxon>
    </lineage>
</organism>
<proteinExistence type="inferred from homology"/>
<dbReference type="EMBL" id="VSIY01000006">
    <property type="protein sequence ID" value="TYB81330.1"/>
    <property type="molecule type" value="Genomic_DNA"/>
</dbReference>
<dbReference type="NCBIfam" id="NF006045">
    <property type="entry name" value="PRK08190.1"/>
    <property type="match status" value="1"/>
</dbReference>
<dbReference type="RefSeq" id="WP_148377724.1">
    <property type="nucleotide sequence ID" value="NZ_VSIY01000006.1"/>
</dbReference>
<sequence length="321" mass="33394">MTEFATAHTPAGFRLDRLERLELLAREVGPVRVAVVCPVDAPSLNGALESQKRGLIEAVLVGPEAQIRQAAEEAGADLGTTRIVAAATPEEAARVSVNLAAIAEVDGLKKGALKTNVLMRAVIAEKAMRTERRMSHVFVIDVSSYARLLFVSDAAINIRPDLMTLRDITSNAIDLAHALGIERPKVALLSASENINEEIESTVYAAAISKMADRGTITGADVDGPLAMDLAISPRAAAIKGIVSKVAGQADILIVPDLVSGNILVKDLDHLAHAETAGIVMGAAVPIALTSRADTVAQRCASAALVGLVVAAKRAGSAVDV</sequence>
<gene>
    <name evidence="5" type="ORF">FVF75_09420</name>
</gene>
<feature type="domain" description="Phosphate acetyl/butaryl transferase" evidence="4">
    <location>
        <begin position="92"/>
        <end position="305"/>
    </location>
</feature>
<dbReference type="SUPFAM" id="SSF53659">
    <property type="entry name" value="Isocitrate/Isopropylmalate dehydrogenase-like"/>
    <property type="match status" value="1"/>
</dbReference>
<dbReference type="Proteomes" id="UP000322080">
    <property type="component" value="Unassembled WGS sequence"/>
</dbReference>
<accession>A0A5D0RI96</accession>
<evidence type="ECO:0000256" key="3">
    <source>
        <dbReference type="ARBA" id="ARBA00023315"/>
    </source>
</evidence>
<name>A0A5D0RI96_9RHOB</name>
<evidence type="ECO:0000313" key="6">
    <source>
        <dbReference type="Proteomes" id="UP000322080"/>
    </source>
</evidence>